<feature type="transmembrane region" description="Helical" evidence="8">
    <location>
        <begin position="179"/>
        <end position="197"/>
    </location>
</feature>
<gene>
    <name evidence="9" type="primary">hmuU_55</name>
    <name evidence="9" type="ORF">SDC9_186306</name>
</gene>
<dbReference type="SUPFAM" id="SSF81345">
    <property type="entry name" value="ABC transporter involved in vitamin B12 uptake, BtuC"/>
    <property type="match status" value="1"/>
</dbReference>
<feature type="transmembrane region" description="Helical" evidence="8">
    <location>
        <begin position="64"/>
        <end position="84"/>
    </location>
</feature>
<proteinExistence type="inferred from homology"/>
<accession>A0A645HIE5</accession>
<sequence length="205" mass="22465">MATIFLVYNIARVGRRTHLTSLLLTGTAFSQFLTAIISLIMMLSSHEMRKIYFWTLGSFSAKSWDHVLSVLPYAVIGCALILMYCRDLDIIMLGDDSAIRFGVETEKVKRNLFFITALMMAACVSVSGIIGFVGLVAPPVVRLFTGPVHKKLLPASFLTGGIVLAVCDTVARSVINSEIPVGIVTALIGAPFFVYLLRSKRNEVM</sequence>
<evidence type="ECO:0000256" key="6">
    <source>
        <dbReference type="ARBA" id="ARBA00022989"/>
    </source>
</evidence>
<dbReference type="PANTHER" id="PTHR30472">
    <property type="entry name" value="FERRIC ENTEROBACTIN TRANSPORT SYSTEM PERMEASE PROTEIN"/>
    <property type="match status" value="1"/>
</dbReference>
<comment type="subcellular location">
    <subcellularLocation>
        <location evidence="1">Cell membrane</location>
        <topology evidence="1">Multi-pass membrane protein</topology>
    </subcellularLocation>
</comment>
<evidence type="ECO:0000313" key="9">
    <source>
        <dbReference type="EMBL" id="MPN38781.1"/>
    </source>
</evidence>
<keyword evidence="7 8" id="KW-0472">Membrane</keyword>
<dbReference type="PANTHER" id="PTHR30472:SF25">
    <property type="entry name" value="ABC TRANSPORTER PERMEASE PROTEIN MJ0876-RELATED"/>
    <property type="match status" value="1"/>
</dbReference>
<dbReference type="GO" id="GO:0005886">
    <property type="term" value="C:plasma membrane"/>
    <property type="evidence" value="ECO:0007669"/>
    <property type="project" value="UniProtKB-SubCell"/>
</dbReference>
<protein>
    <submittedName>
        <fullName evidence="9">Hemin transport system permease protein HmuU</fullName>
    </submittedName>
</protein>
<dbReference type="Pfam" id="PF01032">
    <property type="entry name" value="FecCD"/>
    <property type="match status" value="1"/>
</dbReference>
<keyword evidence="4" id="KW-1003">Cell membrane</keyword>
<name>A0A645HIE5_9ZZZZ</name>
<dbReference type="CDD" id="cd06550">
    <property type="entry name" value="TM_ABC_iron-siderophores_like"/>
    <property type="match status" value="1"/>
</dbReference>
<evidence type="ECO:0000256" key="1">
    <source>
        <dbReference type="ARBA" id="ARBA00004651"/>
    </source>
</evidence>
<keyword evidence="5 8" id="KW-0812">Transmembrane</keyword>
<dbReference type="Gene3D" id="1.10.3470.10">
    <property type="entry name" value="ABC transporter involved in vitamin B12 uptake, BtuC"/>
    <property type="match status" value="1"/>
</dbReference>
<reference evidence="9" key="1">
    <citation type="submission" date="2019-08" db="EMBL/GenBank/DDBJ databases">
        <authorList>
            <person name="Kucharzyk K."/>
            <person name="Murdoch R.W."/>
            <person name="Higgins S."/>
            <person name="Loffler F."/>
        </authorList>
    </citation>
    <scope>NUCLEOTIDE SEQUENCE</scope>
</reference>
<dbReference type="InterPro" id="IPR037294">
    <property type="entry name" value="ABC_BtuC-like"/>
</dbReference>
<evidence type="ECO:0000256" key="5">
    <source>
        <dbReference type="ARBA" id="ARBA00022692"/>
    </source>
</evidence>
<keyword evidence="6 8" id="KW-1133">Transmembrane helix</keyword>
<evidence type="ECO:0000256" key="3">
    <source>
        <dbReference type="ARBA" id="ARBA00022448"/>
    </source>
</evidence>
<evidence type="ECO:0000256" key="7">
    <source>
        <dbReference type="ARBA" id="ARBA00023136"/>
    </source>
</evidence>
<evidence type="ECO:0000256" key="4">
    <source>
        <dbReference type="ARBA" id="ARBA00022475"/>
    </source>
</evidence>
<feature type="transmembrane region" description="Helical" evidence="8">
    <location>
        <begin position="22"/>
        <end position="43"/>
    </location>
</feature>
<dbReference type="GO" id="GO:0022857">
    <property type="term" value="F:transmembrane transporter activity"/>
    <property type="evidence" value="ECO:0007669"/>
    <property type="project" value="InterPro"/>
</dbReference>
<dbReference type="AlphaFoldDB" id="A0A645HIE5"/>
<dbReference type="EMBL" id="VSSQ01094214">
    <property type="protein sequence ID" value="MPN38781.1"/>
    <property type="molecule type" value="Genomic_DNA"/>
</dbReference>
<evidence type="ECO:0000256" key="8">
    <source>
        <dbReference type="SAM" id="Phobius"/>
    </source>
</evidence>
<organism evidence="9">
    <name type="scientific">bioreactor metagenome</name>
    <dbReference type="NCBI Taxonomy" id="1076179"/>
    <lineage>
        <taxon>unclassified sequences</taxon>
        <taxon>metagenomes</taxon>
        <taxon>ecological metagenomes</taxon>
    </lineage>
</organism>
<comment type="similarity">
    <text evidence="2">Belongs to the binding-protein-dependent transport system permease family. FecCD subfamily.</text>
</comment>
<comment type="caution">
    <text evidence="9">The sequence shown here is derived from an EMBL/GenBank/DDBJ whole genome shotgun (WGS) entry which is preliminary data.</text>
</comment>
<feature type="transmembrane region" description="Helical" evidence="8">
    <location>
        <begin position="112"/>
        <end position="140"/>
    </location>
</feature>
<evidence type="ECO:0000256" key="2">
    <source>
        <dbReference type="ARBA" id="ARBA00007935"/>
    </source>
</evidence>
<dbReference type="InterPro" id="IPR000522">
    <property type="entry name" value="ABC_transptr_permease_BtuC"/>
</dbReference>
<keyword evidence="3" id="KW-0813">Transport</keyword>